<evidence type="ECO:0000313" key="2">
    <source>
        <dbReference type="EMBL" id="MFC5420654.1"/>
    </source>
</evidence>
<comment type="caution">
    <text evidence="2">The sequence shown here is derived from an EMBL/GenBank/DDBJ whole genome shotgun (WGS) entry which is preliminary data.</text>
</comment>
<evidence type="ECO:0000256" key="1">
    <source>
        <dbReference type="SAM" id="SignalP"/>
    </source>
</evidence>
<feature type="chain" id="PRO_5046163955" evidence="1">
    <location>
        <begin position="20"/>
        <end position="172"/>
    </location>
</feature>
<keyword evidence="1" id="KW-0732">Signal</keyword>
<organism evidence="2 3">
    <name type="scientific">Bosea eneae</name>
    <dbReference type="NCBI Taxonomy" id="151454"/>
    <lineage>
        <taxon>Bacteria</taxon>
        <taxon>Pseudomonadati</taxon>
        <taxon>Pseudomonadota</taxon>
        <taxon>Alphaproteobacteria</taxon>
        <taxon>Hyphomicrobiales</taxon>
        <taxon>Boseaceae</taxon>
        <taxon>Bosea</taxon>
    </lineage>
</organism>
<dbReference type="EMBL" id="JBHSLW010000018">
    <property type="protein sequence ID" value="MFC5420654.1"/>
    <property type="molecule type" value="Genomic_DNA"/>
</dbReference>
<evidence type="ECO:0000313" key="3">
    <source>
        <dbReference type="Proteomes" id="UP001596053"/>
    </source>
</evidence>
<feature type="signal peptide" evidence="1">
    <location>
        <begin position="1"/>
        <end position="19"/>
    </location>
</feature>
<gene>
    <name evidence="2" type="ORF">ACFPOB_13895</name>
</gene>
<reference evidence="3" key="1">
    <citation type="journal article" date="2019" name="Int. J. Syst. Evol. Microbiol.">
        <title>The Global Catalogue of Microorganisms (GCM) 10K type strain sequencing project: providing services to taxonomists for standard genome sequencing and annotation.</title>
        <authorList>
            <consortium name="The Broad Institute Genomics Platform"/>
            <consortium name="The Broad Institute Genome Sequencing Center for Infectious Disease"/>
            <person name="Wu L."/>
            <person name="Ma J."/>
        </authorList>
    </citation>
    <scope>NUCLEOTIDE SEQUENCE [LARGE SCALE GENOMIC DNA]</scope>
    <source>
        <strain evidence="3">NCAIM B.01391</strain>
    </source>
</reference>
<sequence>MMRLPLTAAICCLAAFVQARPLERELPPARAACWERTYDAKHLASHPRQQVARIRLVHLPQNWSETGQGGFYVALYLNLRQRVKAGQSFDYQLGGICKAAGQSLRCVPEWEAGSWRIERGPNGALDIRNGGIIANPNPYDAEEIADGAVRIPAKPDDGLWRLSPASGPCGLE</sequence>
<name>A0ABW0IRH9_9HYPH</name>
<dbReference type="Proteomes" id="UP001596053">
    <property type="component" value="Unassembled WGS sequence"/>
</dbReference>
<proteinExistence type="predicted"/>
<accession>A0ABW0IRH9</accession>
<protein>
    <submittedName>
        <fullName evidence="2">Uncharacterized protein</fullName>
    </submittedName>
</protein>
<keyword evidence="3" id="KW-1185">Reference proteome</keyword>